<dbReference type="EMBL" id="MN988525">
    <property type="protein sequence ID" value="QIG72687.1"/>
    <property type="molecule type" value="Genomic_DNA"/>
</dbReference>
<sequence>MKFKREFYTVEDSTGKLILIRDEIGSYIFMLKEVIERLELQDQIVMDSDRRHLVGVCVDWHLPTPKIVPVSVEVEIVVKESA</sequence>
<evidence type="ECO:0000313" key="2">
    <source>
        <dbReference type="Proteomes" id="UP000655883"/>
    </source>
</evidence>
<accession>A0A7S5R7S4</accession>
<keyword evidence="2" id="KW-1185">Reference proteome</keyword>
<name>A0A7S5R7S4_9CAUD</name>
<gene>
    <name evidence="1" type="ORF">EVB97_129</name>
</gene>
<dbReference type="Proteomes" id="UP000655883">
    <property type="component" value="Segment"/>
</dbReference>
<evidence type="ECO:0000313" key="1">
    <source>
        <dbReference type="EMBL" id="QIG72687.1"/>
    </source>
</evidence>
<organism evidence="1 2">
    <name type="scientific">Rhizobium phage RHph_Y65</name>
    <dbReference type="NCBI Taxonomy" id="2509785"/>
    <lineage>
        <taxon>Viruses</taxon>
        <taxon>Duplodnaviria</taxon>
        <taxon>Heunggongvirae</taxon>
        <taxon>Uroviricota</taxon>
        <taxon>Caudoviricetes</taxon>
        <taxon>Kleczkowskaviridae</taxon>
        <taxon>Cuauhnahuacvirus</taxon>
        <taxon>Cuauhnahuacvirus Y65</taxon>
    </lineage>
</organism>
<reference evidence="1 2" key="1">
    <citation type="submission" date="2020-01" db="EMBL/GenBank/DDBJ databases">
        <title>Patterns of diversity and host range of bacteriophage communities associated with bean-nodulatin bacteria.</title>
        <authorList>
            <person name="Vann Cauwenberghe J."/>
            <person name="Santamaria R.I."/>
            <person name="Bustos P."/>
            <person name="Juarez S."/>
            <person name="Gonzalez V."/>
        </authorList>
    </citation>
    <scope>NUCLEOTIDE SEQUENCE [LARGE SCALE GENOMIC DNA]</scope>
    <source>
        <strain evidence="2">RHph</strain>
    </source>
</reference>
<proteinExistence type="predicted"/>
<protein>
    <submittedName>
        <fullName evidence="1">Uncharacterized protein</fullName>
    </submittedName>
</protein>